<protein>
    <submittedName>
        <fullName evidence="3">Uncharacterized protein</fullName>
    </submittedName>
</protein>
<evidence type="ECO:0000313" key="3">
    <source>
        <dbReference type="EMBL" id="SLM48966.1"/>
    </source>
</evidence>
<keyword evidence="4" id="KW-1185">Reference proteome</keyword>
<dbReference type="AlphaFoldDB" id="A0A1W1I7H7"/>
<sequence length="603" mass="61736">MTNSKETPYEARIMDCPRLLTSLIAITVLPFCWIGEAAARFDPYLSDPTTSFFGRLIILNDELNTTERSEVSYQQTQLLDAALERFHLRGSKPTPTNRISLQPPNVPTASGSGTNLSRDGSCAVGYQDAGFFTPFHALRWTQTTGPLDLGTLDSPNNASRTSFATDTNQDCSVIVGLSDVTANGVTQHAFRWTLSGMIDLGTPPNGGPNSRAFGVSSNGTVIVGDAEFSDPSNLVSGKSRKAFRWTQAGGFQSLGDLQPAGLSIASAVTGDGTVVVGQASTNSGSSAFRWVLPTPPAQPVMQPIASLPGHTQGAATAVSDNGKIVVGMSNATLMQNGGPVSGWTHGTAFRWTQASGTKELQQILSDSGVDMTGISLVSVTGISPDGQWIQGAATTAQTGPNETVAFIAQVCDDDIGGPCKTNGAAPFKLGAAPNQLSVAAGQSGSTTITVTPDTGFTQPVTFGCGGLPIGASCSFNPSTVTPAGGPINTTLTITTNGGPVAMVSPGIPSTMSAVLLPPFALMLVGLLLYRPTVDRHRLWTGLLLLVVIATAGCGGSDSSSPPPDNSTGGAPATGTPAGSSNVTVTASSASGNSSAPLTLNVTR</sequence>
<evidence type="ECO:0000313" key="4">
    <source>
        <dbReference type="Proteomes" id="UP000192042"/>
    </source>
</evidence>
<feature type="region of interest" description="Disordered" evidence="1">
    <location>
        <begin position="555"/>
        <end position="603"/>
    </location>
</feature>
<evidence type="ECO:0000256" key="2">
    <source>
        <dbReference type="SAM" id="Phobius"/>
    </source>
</evidence>
<dbReference type="InterPro" id="IPR014262">
    <property type="entry name" value="HAF_rpt"/>
</dbReference>
<feature type="compositionally biased region" description="Low complexity" evidence="1">
    <location>
        <begin position="565"/>
        <end position="591"/>
    </location>
</feature>
<evidence type="ECO:0000256" key="1">
    <source>
        <dbReference type="SAM" id="MobiDB-lite"/>
    </source>
</evidence>
<reference evidence="3 4" key="1">
    <citation type="submission" date="2017-03" db="EMBL/GenBank/DDBJ databases">
        <authorList>
            <person name="Afonso C.L."/>
            <person name="Miller P.J."/>
            <person name="Scott M.A."/>
            <person name="Spackman E."/>
            <person name="Goraichik I."/>
            <person name="Dimitrov K.M."/>
            <person name="Suarez D.L."/>
            <person name="Swayne D.E."/>
        </authorList>
    </citation>
    <scope>NUCLEOTIDE SEQUENCE [LARGE SCALE GENOMIC DNA]</scope>
    <source>
        <strain evidence="3">Genome sequencing of Nitrospira japonica strain NJ11</strain>
    </source>
</reference>
<organism evidence="3 4">
    <name type="scientific">Nitrospira japonica</name>
    <dbReference type="NCBI Taxonomy" id="1325564"/>
    <lineage>
        <taxon>Bacteria</taxon>
        <taxon>Pseudomonadati</taxon>
        <taxon>Nitrospirota</taxon>
        <taxon>Nitrospiria</taxon>
        <taxon>Nitrospirales</taxon>
        <taxon>Nitrospiraceae</taxon>
        <taxon>Nitrospira</taxon>
    </lineage>
</organism>
<keyword evidence="2" id="KW-1133">Transmembrane helix</keyword>
<feature type="compositionally biased region" description="Polar residues" evidence="1">
    <location>
        <begin position="93"/>
        <end position="114"/>
    </location>
</feature>
<name>A0A1W1I7H7_9BACT</name>
<accession>A0A1W1I7H7</accession>
<dbReference type="NCBIfam" id="TIGR02913">
    <property type="entry name" value="HAF_rpt"/>
    <property type="match status" value="1"/>
</dbReference>
<dbReference type="EMBL" id="LT828648">
    <property type="protein sequence ID" value="SLM48966.1"/>
    <property type="molecule type" value="Genomic_DNA"/>
</dbReference>
<keyword evidence="2" id="KW-0472">Membrane</keyword>
<gene>
    <name evidence="3" type="ORF">NSJP_2799</name>
</gene>
<feature type="region of interest" description="Disordered" evidence="1">
    <location>
        <begin position="92"/>
        <end position="114"/>
    </location>
</feature>
<dbReference type="Proteomes" id="UP000192042">
    <property type="component" value="Chromosome I"/>
</dbReference>
<feature type="transmembrane region" description="Helical" evidence="2">
    <location>
        <begin position="511"/>
        <end position="529"/>
    </location>
</feature>
<dbReference type="KEGG" id="nja:NSJP_2799"/>
<keyword evidence="2" id="KW-0812">Transmembrane</keyword>
<proteinExistence type="predicted"/>
<feature type="compositionally biased region" description="Polar residues" evidence="1">
    <location>
        <begin position="592"/>
        <end position="603"/>
    </location>
</feature>